<reference evidence="3" key="1">
    <citation type="journal article" date="2014" name="Int. J. Syst. Evol. Microbiol.">
        <title>Complete genome sequence of Corynebacterium casei LMG S-19264T (=DSM 44701T), isolated from a smear-ripened cheese.</title>
        <authorList>
            <consortium name="US DOE Joint Genome Institute (JGI-PGF)"/>
            <person name="Walter F."/>
            <person name="Albersmeier A."/>
            <person name="Kalinowski J."/>
            <person name="Ruckert C."/>
        </authorList>
    </citation>
    <scope>NUCLEOTIDE SEQUENCE</scope>
    <source>
        <strain evidence="3">KCTC 12988</strain>
    </source>
</reference>
<proteinExistence type="predicted"/>
<dbReference type="AlphaFoldDB" id="A0A918TN40"/>
<feature type="region of interest" description="Disordered" evidence="1">
    <location>
        <begin position="1"/>
        <end position="20"/>
    </location>
</feature>
<dbReference type="Proteomes" id="UP000644507">
    <property type="component" value="Unassembled WGS sequence"/>
</dbReference>
<accession>A0A918TN40</accession>
<sequence length="152" mass="17591">MKEDPNPQEKPAAKGPPARKHRAPLSWPWALAIFLGLLFLPVWVAIELSQKIDWRFLATYAALISGLTFAFYFSDKRKAKTDGWRIPESTLHLMEFLAGWPAALLAQRFLRHKTKKASYQLIFWSIICLHQLLAFEVVTNWLISRNLIGLFR</sequence>
<evidence type="ECO:0000256" key="2">
    <source>
        <dbReference type="SAM" id="Phobius"/>
    </source>
</evidence>
<name>A0A918TN40_9BACT</name>
<gene>
    <name evidence="3" type="ORF">GCM10007100_20840</name>
</gene>
<feature type="transmembrane region" description="Helical" evidence="2">
    <location>
        <begin position="122"/>
        <end position="143"/>
    </location>
</feature>
<feature type="transmembrane region" description="Helical" evidence="2">
    <location>
        <begin position="26"/>
        <end position="44"/>
    </location>
</feature>
<keyword evidence="2" id="KW-1133">Transmembrane helix</keyword>
<comment type="caution">
    <text evidence="3">The sequence shown here is derived from an EMBL/GenBank/DDBJ whole genome shotgun (WGS) entry which is preliminary data.</text>
</comment>
<dbReference type="EMBL" id="BMXI01000008">
    <property type="protein sequence ID" value="GHC54293.1"/>
    <property type="molecule type" value="Genomic_DNA"/>
</dbReference>
<dbReference type="Pfam" id="PF06961">
    <property type="entry name" value="DUF1294"/>
    <property type="match status" value="1"/>
</dbReference>
<evidence type="ECO:0000313" key="3">
    <source>
        <dbReference type="EMBL" id="GHC54293.1"/>
    </source>
</evidence>
<keyword evidence="2" id="KW-0472">Membrane</keyword>
<feature type="transmembrane region" description="Helical" evidence="2">
    <location>
        <begin position="56"/>
        <end position="73"/>
    </location>
</feature>
<dbReference type="InterPro" id="IPR010718">
    <property type="entry name" value="DUF1294"/>
</dbReference>
<keyword evidence="2" id="KW-0812">Transmembrane</keyword>
<reference evidence="3" key="2">
    <citation type="submission" date="2020-09" db="EMBL/GenBank/DDBJ databases">
        <authorList>
            <person name="Sun Q."/>
            <person name="Kim S."/>
        </authorList>
    </citation>
    <scope>NUCLEOTIDE SEQUENCE</scope>
    <source>
        <strain evidence="3">KCTC 12988</strain>
    </source>
</reference>
<organism evidence="3 4">
    <name type="scientific">Roseibacillus persicicus</name>
    <dbReference type="NCBI Taxonomy" id="454148"/>
    <lineage>
        <taxon>Bacteria</taxon>
        <taxon>Pseudomonadati</taxon>
        <taxon>Verrucomicrobiota</taxon>
        <taxon>Verrucomicrobiia</taxon>
        <taxon>Verrucomicrobiales</taxon>
        <taxon>Verrucomicrobiaceae</taxon>
        <taxon>Roseibacillus</taxon>
    </lineage>
</organism>
<evidence type="ECO:0000256" key="1">
    <source>
        <dbReference type="SAM" id="MobiDB-lite"/>
    </source>
</evidence>
<keyword evidence="4" id="KW-1185">Reference proteome</keyword>
<protein>
    <recommendedName>
        <fullName evidence="5">DUF1294 domain-containing protein</fullName>
    </recommendedName>
</protein>
<evidence type="ECO:0000313" key="4">
    <source>
        <dbReference type="Proteomes" id="UP000644507"/>
    </source>
</evidence>
<dbReference type="RefSeq" id="WP_229809477.1">
    <property type="nucleotide sequence ID" value="NZ_BMXI01000008.1"/>
</dbReference>
<evidence type="ECO:0008006" key="5">
    <source>
        <dbReference type="Google" id="ProtNLM"/>
    </source>
</evidence>